<dbReference type="Gene3D" id="3.40.50.10310">
    <property type="entry name" value="Creatininase"/>
    <property type="match status" value="1"/>
</dbReference>
<keyword evidence="2" id="KW-0479">Metal-binding</keyword>
<dbReference type="GO" id="GO:0046872">
    <property type="term" value="F:metal ion binding"/>
    <property type="evidence" value="ECO:0007669"/>
    <property type="project" value="UniProtKB-KW"/>
</dbReference>
<dbReference type="OrthoDB" id="9801445at2"/>
<evidence type="ECO:0000256" key="2">
    <source>
        <dbReference type="ARBA" id="ARBA00022723"/>
    </source>
</evidence>
<dbReference type="Proteomes" id="UP001200247">
    <property type="component" value="Unassembled WGS sequence"/>
</dbReference>
<evidence type="ECO:0000313" key="9">
    <source>
        <dbReference type="Proteomes" id="UP001200247"/>
    </source>
</evidence>
<dbReference type="Proteomes" id="UP000197424">
    <property type="component" value="Chromosome"/>
</dbReference>
<reference evidence="6" key="3">
    <citation type="submission" date="2017-06" db="EMBL/GenBank/DDBJ databases">
        <authorList>
            <person name="Kim H.J."/>
            <person name="Triplett B.A."/>
        </authorList>
    </citation>
    <scope>NUCLEOTIDE SEQUENCE</scope>
    <source>
        <strain evidence="6">HLGZ1</strain>
    </source>
</reference>
<evidence type="ECO:0000256" key="1">
    <source>
        <dbReference type="ARBA" id="ARBA00001947"/>
    </source>
</evidence>
<proteinExistence type="inferred from homology"/>
<protein>
    <submittedName>
        <fullName evidence="7">Creatininase family protein</fullName>
    </submittedName>
    <submittedName>
        <fullName evidence="6">Putative amidase</fullName>
    </submittedName>
</protein>
<dbReference type="InterPro" id="IPR003785">
    <property type="entry name" value="Creatininase/forma_Hydrolase"/>
</dbReference>
<keyword evidence="3" id="KW-0378">Hydrolase</keyword>
<evidence type="ECO:0000256" key="5">
    <source>
        <dbReference type="ARBA" id="ARBA00024029"/>
    </source>
</evidence>
<dbReference type="GO" id="GO:0016811">
    <property type="term" value="F:hydrolase activity, acting on carbon-nitrogen (but not peptide) bonds, in linear amides"/>
    <property type="evidence" value="ECO:0007669"/>
    <property type="project" value="TreeGrafter"/>
</dbReference>
<dbReference type="PANTHER" id="PTHR35005:SF1">
    <property type="entry name" value="2-AMINO-5-FORMYLAMINO-6-RIBOSYLAMINOPYRIMIDIN-4(3H)-ONE 5'-MONOPHOSPHATE DEFORMYLASE"/>
    <property type="match status" value="1"/>
</dbReference>
<reference evidence="6" key="1">
    <citation type="journal article" date="2017" name="J. Antimicrob. Chemother.">
        <title>Emergence and genomic analysis of MDR Laribacter hongkongensis strain HLGZ1 from Guangzhou, China.</title>
        <authorList>
            <person name="Wu H.K."/>
            <person name="Chen J.H."/>
            <person name="Yang L."/>
            <person name="Li A.R."/>
            <person name="Su D.H."/>
            <person name="Lin Y.P."/>
            <person name="Chen D.Q."/>
        </authorList>
    </citation>
    <scope>NUCLEOTIDE SEQUENCE</scope>
    <source>
        <strain evidence="6">HLGZ1</strain>
    </source>
</reference>
<comment type="cofactor">
    <cofactor evidence="1">
        <name>Zn(2+)</name>
        <dbReference type="ChEBI" id="CHEBI:29105"/>
    </cofactor>
</comment>
<keyword evidence="4" id="KW-0862">Zinc</keyword>
<dbReference type="RefSeq" id="WP_012696331.1">
    <property type="nucleotide sequence ID" value="NZ_CP022115.1"/>
</dbReference>
<organism evidence="6 8">
    <name type="scientific">Laribacter hongkongensis</name>
    <dbReference type="NCBI Taxonomy" id="168471"/>
    <lineage>
        <taxon>Bacteria</taxon>
        <taxon>Pseudomonadati</taxon>
        <taxon>Pseudomonadota</taxon>
        <taxon>Betaproteobacteria</taxon>
        <taxon>Neisseriales</taxon>
        <taxon>Aquaspirillaceae</taxon>
        <taxon>Laribacter</taxon>
    </lineage>
</organism>
<reference evidence="8" key="2">
    <citation type="submission" date="2017-06" db="EMBL/GenBank/DDBJ databases">
        <title>Whole genome sequence of Laribacter hongkongensis LHGZ1.</title>
        <authorList>
            <person name="Chen D."/>
            <person name="Wu H."/>
            <person name="Chen J."/>
        </authorList>
    </citation>
    <scope>NUCLEOTIDE SEQUENCE [LARGE SCALE GENOMIC DNA]</scope>
    <source>
        <strain evidence="8">LHGZ1</strain>
    </source>
</reference>
<dbReference type="OMA" id="FHNWWNA"/>
<dbReference type="Pfam" id="PF02633">
    <property type="entry name" value="Creatininase"/>
    <property type="match status" value="1"/>
</dbReference>
<evidence type="ECO:0000313" key="6">
    <source>
        <dbReference type="EMBL" id="ASJ23656.1"/>
    </source>
</evidence>
<dbReference type="EMBL" id="JAJAXM010000043">
    <property type="protein sequence ID" value="MCG9027225.1"/>
    <property type="molecule type" value="Genomic_DNA"/>
</dbReference>
<evidence type="ECO:0000313" key="7">
    <source>
        <dbReference type="EMBL" id="MCG9027225.1"/>
    </source>
</evidence>
<reference evidence="7 9" key="4">
    <citation type="submission" date="2021-10" db="EMBL/GenBank/DDBJ databases">
        <title>Whole-genome sequencing analysis of Laribacter hongkongensis: virulence gene profiles, carbohydrate-active enzyme prediction, and antimicrobial resistance characterization.</title>
        <authorList>
            <person name="Yuan P."/>
            <person name="Zhan Y."/>
            <person name="Chen D."/>
        </authorList>
    </citation>
    <scope>NUCLEOTIDE SEQUENCE [LARGE SCALE GENOMIC DNA]</scope>
    <source>
        <strain evidence="7 9">W67</strain>
    </source>
</reference>
<dbReference type="SUPFAM" id="SSF102215">
    <property type="entry name" value="Creatininase"/>
    <property type="match status" value="1"/>
</dbReference>
<dbReference type="GO" id="GO:0009231">
    <property type="term" value="P:riboflavin biosynthetic process"/>
    <property type="evidence" value="ECO:0007669"/>
    <property type="project" value="TreeGrafter"/>
</dbReference>
<name>A0A248LGV8_9NEIS</name>
<sequence length="233" mass="26025">MRIANMNWMQVEQYLQHDDRCVLPLGSTEQHAYLSLATDVLLAERVAVDAAEPLGVPVFPAVPYGITPYFTAFPGTVTLRVETYLAVIRDLLDGLARQGFRRILIVNGHGGNSPAMGLTGEWMAANPHCKVRFHNWWNAPRTLACVKGIDPDASHASWMENLPWTRLAGVDMPREHKPLIDYTRYAVMNPAEVRAYTGDGSFGGDYQRDEADVQAMWQVAVDETRALLEGPWS</sequence>
<comment type="similarity">
    <text evidence="5">Belongs to the creatininase superfamily.</text>
</comment>
<evidence type="ECO:0000313" key="8">
    <source>
        <dbReference type="Proteomes" id="UP000197424"/>
    </source>
</evidence>
<gene>
    <name evidence="7" type="ORF">LH440_15225</name>
    <name evidence="6" type="ORF">LHGZ1_0825</name>
</gene>
<evidence type="ECO:0000256" key="3">
    <source>
        <dbReference type="ARBA" id="ARBA00022801"/>
    </source>
</evidence>
<evidence type="ECO:0000256" key="4">
    <source>
        <dbReference type="ARBA" id="ARBA00022833"/>
    </source>
</evidence>
<dbReference type="AlphaFoldDB" id="A0A248LGV8"/>
<dbReference type="InterPro" id="IPR024087">
    <property type="entry name" value="Creatininase-like_sf"/>
</dbReference>
<dbReference type="EMBL" id="CP022115">
    <property type="protein sequence ID" value="ASJ23656.1"/>
    <property type="molecule type" value="Genomic_DNA"/>
</dbReference>
<accession>A0A248LGV8</accession>
<dbReference type="PANTHER" id="PTHR35005">
    <property type="entry name" value="3-DEHYDRO-SCYLLO-INOSOSE HYDROLASE"/>
    <property type="match status" value="1"/>
</dbReference>